<dbReference type="EMBL" id="BTSX01000006">
    <property type="protein sequence ID" value="GMT05879.1"/>
    <property type="molecule type" value="Genomic_DNA"/>
</dbReference>
<comment type="caution">
    <text evidence="2">The sequence shown here is derived from an EMBL/GenBank/DDBJ whole genome shotgun (WGS) entry which is preliminary data.</text>
</comment>
<name>A0AAV5UHN0_9BILA</name>
<dbReference type="Proteomes" id="UP001432027">
    <property type="component" value="Unassembled WGS sequence"/>
</dbReference>
<feature type="compositionally biased region" description="Basic and acidic residues" evidence="1">
    <location>
        <begin position="11"/>
        <end position="20"/>
    </location>
</feature>
<feature type="region of interest" description="Disordered" evidence="1">
    <location>
        <begin position="1"/>
        <end position="27"/>
    </location>
</feature>
<proteinExistence type="predicted"/>
<sequence length="86" mass="9608">ESAYFSQNVRRQREDHRDLPGHLPASPGRLLQVPTMRHHGSNRASFAILFLDSGNLLCRMVRVHAHLISSQSSILTTVSAIPYSSN</sequence>
<protein>
    <recommendedName>
        <fullName evidence="4">G protein-coupled receptor</fullName>
    </recommendedName>
</protein>
<evidence type="ECO:0000313" key="2">
    <source>
        <dbReference type="EMBL" id="GMT05879.1"/>
    </source>
</evidence>
<evidence type="ECO:0008006" key="4">
    <source>
        <dbReference type="Google" id="ProtNLM"/>
    </source>
</evidence>
<reference evidence="2" key="1">
    <citation type="submission" date="2023-10" db="EMBL/GenBank/DDBJ databases">
        <title>Genome assembly of Pristionchus species.</title>
        <authorList>
            <person name="Yoshida K."/>
            <person name="Sommer R.J."/>
        </authorList>
    </citation>
    <scope>NUCLEOTIDE SEQUENCE</scope>
    <source>
        <strain evidence="2">RS0144</strain>
    </source>
</reference>
<evidence type="ECO:0000313" key="3">
    <source>
        <dbReference type="Proteomes" id="UP001432027"/>
    </source>
</evidence>
<keyword evidence="3" id="KW-1185">Reference proteome</keyword>
<organism evidence="2 3">
    <name type="scientific">Pristionchus entomophagus</name>
    <dbReference type="NCBI Taxonomy" id="358040"/>
    <lineage>
        <taxon>Eukaryota</taxon>
        <taxon>Metazoa</taxon>
        <taxon>Ecdysozoa</taxon>
        <taxon>Nematoda</taxon>
        <taxon>Chromadorea</taxon>
        <taxon>Rhabditida</taxon>
        <taxon>Rhabditina</taxon>
        <taxon>Diplogasteromorpha</taxon>
        <taxon>Diplogasteroidea</taxon>
        <taxon>Neodiplogasteridae</taxon>
        <taxon>Pristionchus</taxon>
    </lineage>
</organism>
<gene>
    <name evidence="2" type="ORF">PENTCL1PPCAC_28053</name>
</gene>
<feature type="non-terminal residue" evidence="2">
    <location>
        <position position="1"/>
    </location>
</feature>
<evidence type="ECO:0000256" key="1">
    <source>
        <dbReference type="SAM" id="MobiDB-lite"/>
    </source>
</evidence>
<accession>A0AAV5UHN0</accession>
<dbReference type="AlphaFoldDB" id="A0AAV5UHN0"/>